<dbReference type="Gene3D" id="3.10.450.190">
    <property type="match status" value="1"/>
</dbReference>
<evidence type="ECO:0000313" key="2">
    <source>
        <dbReference type="EMBL" id="CUS06224.1"/>
    </source>
</evidence>
<dbReference type="SUPFAM" id="SSF69255">
    <property type="entry name" value="gp5 N-terminal domain-like"/>
    <property type="match status" value="1"/>
</dbReference>
<organism evidence="2 3">
    <name type="scientific">Candidatus Promineifilum breve</name>
    <dbReference type="NCBI Taxonomy" id="1806508"/>
    <lineage>
        <taxon>Bacteria</taxon>
        <taxon>Bacillati</taxon>
        <taxon>Chloroflexota</taxon>
        <taxon>Ardenticatenia</taxon>
        <taxon>Candidatus Promineifilales</taxon>
        <taxon>Candidatus Promineifilaceae</taxon>
        <taxon>Candidatus Promineifilum</taxon>
    </lineage>
</organism>
<proteinExistence type="predicted"/>
<feature type="domain" description="Gp5/Type VI secretion system Vgr protein OB-fold" evidence="1">
    <location>
        <begin position="11"/>
        <end position="83"/>
    </location>
</feature>
<dbReference type="KEGG" id="pbf:CFX0092_B0690"/>
<accession>A0A160T7X7</accession>
<dbReference type="Gene3D" id="2.40.50.230">
    <property type="entry name" value="Gp5 N-terminal domain"/>
    <property type="match status" value="1"/>
</dbReference>
<name>A0A160T7X7_9CHLR</name>
<evidence type="ECO:0000313" key="3">
    <source>
        <dbReference type="Proteomes" id="UP000215027"/>
    </source>
</evidence>
<evidence type="ECO:0000259" key="1">
    <source>
        <dbReference type="Pfam" id="PF04717"/>
    </source>
</evidence>
<dbReference type="AlphaFoldDB" id="A0A160T7X7"/>
<dbReference type="InterPro" id="IPR037026">
    <property type="entry name" value="Vgr_OB-fold_dom_sf"/>
</dbReference>
<keyword evidence="3" id="KW-1185">Reference proteome</keyword>
<dbReference type="Proteomes" id="UP000215027">
    <property type="component" value="Chromosome II"/>
</dbReference>
<dbReference type="OrthoDB" id="9762420at2"/>
<dbReference type="EMBL" id="LN890656">
    <property type="protein sequence ID" value="CUS06224.1"/>
    <property type="molecule type" value="Genomic_DNA"/>
</dbReference>
<reference evidence="2" key="1">
    <citation type="submission" date="2016-01" db="EMBL/GenBank/DDBJ databases">
        <authorList>
            <person name="Mcilroy J.S."/>
            <person name="Karst M S."/>
            <person name="Albertsen M."/>
        </authorList>
    </citation>
    <scope>NUCLEOTIDE SEQUENCE</scope>
    <source>
        <strain evidence="2">Cfx-K</strain>
    </source>
</reference>
<dbReference type="SUPFAM" id="SSF69349">
    <property type="entry name" value="Phage fibre proteins"/>
    <property type="match status" value="1"/>
</dbReference>
<sequence>MSGQALSGVLIGIVHDLRDPEGQGRVKVRFPKTGRTSDWLRLAAPMAGKERGLFLRPEKDDEVIVIFEDGRLEGDGFVLGSLWSGADKPPPDDGDAEKNNWRFWRSRSGHVVKLDDTSGKELIEIVHKDGQRRILIDDQKIEVHCQTGNVIVKADQGNVSISAPAGNMELDANQISVKAKAKLILSGATVDIN</sequence>
<protein>
    <submittedName>
        <fullName evidence="2">Rhs element Vgr protein</fullName>
    </submittedName>
</protein>
<dbReference type="InterPro" id="IPR006531">
    <property type="entry name" value="Gp5/Vgr_OB"/>
</dbReference>
<gene>
    <name evidence="2" type="ORF">CFX0092_B0690</name>
</gene>
<dbReference type="Pfam" id="PF04717">
    <property type="entry name" value="Phage_base_V"/>
    <property type="match status" value="1"/>
</dbReference>
<dbReference type="RefSeq" id="WP_095045529.1">
    <property type="nucleotide sequence ID" value="NZ_LN890656.1"/>
</dbReference>